<name>A0A9D1HNT5_9FIRM</name>
<dbReference type="Pfam" id="PF13671">
    <property type="entry name" value="AAA_33"/>
    <property type="match status" value="1"/>
</dbReference>
<dbReference type="Proteomes" id="UP000824175">
    <property type="component" value="Unassembled WGS sequence"/>
</dbReference>
<sequence>MSIRPQLIILSGLPRTGKTTIARHLSKQLGLCYLRVDCVEASFRQHDPDAGSEGEGYQALIHLARENLNIGNSVLIDTVNPMHLTRSWFRELADTCNACFYQFELKVKDIQLHRRCVENRQSDLTGLKVPSWSDVCQRDYDAWDEAMDGPVSVIYTDDGMLALSQCLKILQSPK</sequence>
<dbReference type="PANTHER" id="PTHR37807:SF3">
    <property type="entry name" value="OS07G0160300 PROTEIN"/>
    <property type="match status" value="1"/>
</dbReference>
<dbReference type="Gene3D" id="3.40.50.300">
    <property type="entry name" value="P-loop containing nucleotide triphosphate hydrolases"/>
    <property type="match status" value="1"/>
</dbReference>
<evidence type="ECO:0000313" key="2">
    <source>
        <dbReference type="Proteomes" id="UP000824175"/>
    </source>
</evidence>
<evidence type="ECO:0000313" key="1">
    <source>
        <dbReference type="EMBL" id="HIU12739.1"/>
    </source>
</evidence>
<proteinExistence type="predicted"/>
<dbReference type="EMBL" id="DVMJ01000009">
    <property type="protein sequence ID" value="HIU12739.1"/>
    <property type="molecule type" value="Genomic_DNA"/>
</dbReference>
<protein>
    <submittedName>
        <fullName evidence="1">AAA family ATPase</fullName>
    </submittedName>
</protein>
<dbReference type="AlphaFoldDB" id="A0A9D1HNT5"/>
<dbReference type="SUPFAM" id="SSF52540">
    <property type="entry name" value="P-loop containing nucleoside triphosphate hydrolases"/>
    <property type="match status" value="1"/>
</dbReference>
<accession>A0A9D1HNT5</accession>
<organism evidence="1 2">
    <name type="scientific">Candidatus Fimiplasma intestinipullorum</name>
    <dbReference type="NCBI Taxonomy" id="2840825"/>
    <lineage>
        <taxon>Bacteria</taxon>
        <taxon>Bacillati</taxon>
        <taxon>Bacillota</taxon>
        <taxon>Clostridia</taxon>
        <taxon>Eubacteriales</taxon>
        <taxon>Candidatus Fimiplasma</taxon>
    </lineage>
</organism>
<dbReference type="InterPro" id="IPR027417">
    <property type="entry name" value="P-loop_NTPase"/>
</dbReference>
<reference evidence="1" key="1">
    <citation type="submission" date="2020-10" db="EMBL/GenBank/DDBJ databases">
        <authorList>
            <person name="Gilroy R."/>
        </authorList>
    </citation>
    <scope>NUCLEOTIDE SEQUENCE</scope>
    <source>
        <strain evidence="1">CHK195-11698</strain>
    </source>
</reference>
<dbReference type="PANTHER" id="PTHR37807">
    <property type="entry name" value="OS07G0160300 PROTEIN"/>
    <property type="match status" value="1"/>
</dbReference>
<gene>
    <name evidence="1" type="ORF">IAD15_01535</name>
</gene>
<reference evidence="1" key="2">
    <citation type="journal article" date="2021" name="PeerJ">
        <title>Extensive microbial diversity within the chicken gut microbiome revealed by metagenomics and culture.</title>
        <authorList>
            <person name="Gilroy R."/>
            <person name="Ravi A."/>
            <person name="Getino M."/>
            <person name="Pursley I."/>
            <person name="Horton D.L."/>
            <person name="Alikhan N.F."/>
            <person name="Baker D."/>
            <person name="Gharbi K."/>
            <person name="Hall N."/>
            <person name="Watson M."/>
            <person name="Adriaenssens E.M."/>
            <person name="Foster-Nyarko E."/>
            <person name="Jarju S."/>
            <person name="Secka A."/>
            <person name="Antonio M."/>
            <person name="Oren A."/>
            <person name="Chaudhuri R.R."/>
            <person name="La Ragione R."/>
            <person name="Hildebrand F."/>
            <person name="Pallen M.J."/>
        </authorList>
    </citation>
    <scope>NUCLEOTIDE SEQUENCE</scope>
    <source>
        <strain evidence="1">CHK195-11698</strain>
    </source>
</reference>
<comment type="caution">
    <text evidence="1">The sequence shown here is derived from an EMBL/GenBank/DDBJ whole genome shotgun (WGS) entry which is preliminary data.</text>
</comment>